<dbReference type="AlphaFoldDB" id="A0A316YP04"/>
<organism evidence="1 2">
    <name type="scientific">Acaromyces ingoldii</name>
    <dbReference type="NCBI Taxonomy" id="215250"/>
    <lineage>
        <taxon>Eukaryota</taxon>
        <taxon>Fungi</taxon>
        <taxon>Dikarya</taxon>
        <taxon>Basidiomycota</taxon>
        <taxon>Ustilaginomycotina</taxon>
        <taxon>Exobasidiomycetes</taxon>
        <taxon>Exobasidiales</taxon>
        <taxon>Cryptobasidiaceae</taxon>
        <taxon>Acaromyces</taxon>
    </lineage>
</organism>
<dbReference type="InParanoid" id="A0A316YP04"/>
<gene>
    <name evidence="1" type="ORF">FA10DRAFT_97455</name>
</gene>
<evidence type="ECO:0000313" key="1">
    <source>
        <dbReference type="EMBL" id="PWN89783.1"/>
    </source>
</evidence>
<dbReference type="EMBL" id="KZ819636">
    <property type="protein sequence ID" value="PWN89783.1"/>
    <property type="molecule type" value="Genomic_DNA"/>
</dbReference>
<name>A0A316YP04_9BASI</name>
<protein>
    <submittedName>
        <fullName evidence="1">Uncharacterized protein</fullName>
    </submittedName>
</protein>
<accession>A0A316YP04</accession>
<sequence>MAPLRRCLFVLIVARTNKPARARYPDASEIGRRSFLTKLTSSTVQREAPARRRDRTLPEEIRGVTNARQTSAWPVIALKKLYATFLQAKVFWNA</sequence>
<dbReference type="RefSeq" id="XP_025376981.1">
    <property type="nucleotide sequence ID" value="XM_025525836.1"/>
</dbReference>
<proteinExistence type="predicted"/>
<dbReference type="GeneID" id="37047752"/>
<evidence type="ECO:0000313" key="2">
    <source>
        <dbReference type="Proteomes" id="UP000245768"/>
    </source>
</evidence>
<reference evidence="1 2" key="1">
    <citation type="journal article" date="2018" name="Mol. Biol. Evol.">
        <title>Broad Genomic Sampling Reveals a Smut Pathogenic Ancestry of the Fungal Clade Ustilaginomycotina.</title>
        <authorList>
            <person name="Kijpornyongpan T."/>
            <person name="Mondo S.J."/>
            <person name="Barry K."/>
            <person name="Sandor L."/>
            <person name="Lee J."/>
            <person name="Lipzen A."/>
            <person name="Pangilinan J."/>
            <person name="LaButti K."/>
            <person name="Hainaut M."/>
            <person name="Henrissat B."/>
            <person name="Grigoriev I.V."/>
            <person name="Spatafora J.W."/>
            <person name="Aime M.C."/>
        </authorList>
    </citation>
    <scope>NUCLEOTIDE SEQUENCE [LARGE SCALE GENOMIC DNA]</scope>
    <source>
        <strain evidence="1 2">MCA 4198</strain>
    </source>
</reference>
<keyword evidence="2" id="KW-1185">Reference proteome</keyword>
<dbReference type="Proteomes" id="UP000245768">
    <property type="component" value="Unassembled WGS sequence"/>
</dbReference>